<feature type="domain" description="SsuA/THI5-like" evidence="5">
    <location>
        <begin position="45"/>
        <end position="260"/>
    </location>
</feature>
<dbReference type="RefSeq" id="WP_109092644.1">
    <property type="nucleotide sequence ID" value="NZ_CAMELQ010000048.1"/>
</dbReference>
<comment type="similarity">
    <text evidence="2">Belongs to the bacterial solute-binding protein SsuA/TauA family.</text>
</comment>
<keyword evidence="7" id="KW-1185">Reference proteome</keyword>
<comment type="caution">
    <text evidence="6">The sequence shown here is derived from an EMBL/GenBank/DDBJ whole genome shotgun (WGS) entry which is preliminary data.</text>
</comment>
<dbReference type="InterPro" id="IPR015168">
    <property type="entry name" value="SsuA/THI5"/>
</dbReference>
<feature type="signal peptide" evidence="4">
    <location>
        <begin position="1"/>
        <end position="19"/>
    </location>
</feature>
<proteinExistence type="inferred from homology"/>
<dbReference type="EMBL" id="QETB01000001">
    <property type="protein sequence ID" value="PWF27144.1"/>
    <property type="molecule type" value="Genomic_DNA"/>
</dbReference>
<evidence type="ECO:0000313" key="7">
    <source>
        <dbReference type="Proteomes" id="UP000245283"/>
    </source>
</evidence>
<reference evidence="7" key="1">
    <citation type="submission" date="2018-05" db="EMBL/GenBank/DDBJ databases">
        <authorList>
            <person name="Li Y."/>
        </authorList>
    </citation>
    <scope>NUCLEOTIDE SEQUENCE [LARGE SCALE GENOMIC DNA]</scope>
    <source>
        <strain evidence="7">sk1b4</strain>
    </source>
</reference>
<sequence length="323" mass="34593">MKRSMKLAALAASSMLALAACGSDDGLEEGEDGLTKLTVYQITTTDSTPLYLGIQEGFFEEEGLDVEVKIAESGSAIIPSVVNGESPIGYANVVSDLAAIDQGLDIKFVSSCCGVGSDPDESTSQVFVEEDSDIQGPEDLPGKKIAVNSTKNLGDVTIPVALENNGIDPSGIEYVPMNYSDMSGALERGDVDAIWMVEPFRTIALDNGYRPVLSNFVEAFPDATLGYYITSGDFAENNPEIVESFQKAMDKSNEYATENTDKLRELAVSEVGLDQDVADRILFGVYPTGLDTESIKLYGEAALDQGVISEEPDYDSLVIEPVE</sequence>
<dbReference type="SUPFAM" id="SSF53850">
    <property type="entry name" value="Periplasmic binding protein-like II"/>
    <property type="match status" value="1"/>
</dbReference>
<dbReference type="Gene3D" id="3.40.190.10">
    <property type="entry name" value="Periplasmic binding protein-like II"/>
    <property type="match status" value="2"/>
</dbReference>
<dbReference type="GO" id="GO:0042597">
    <property type="term" value="C:periplasmic space"/>
    <property type="evidence" value="ECO:0007669"/>
    <property type="project" value="UniProtKB-SubCell"/>
</dbReference>
<evidence type="ECO:0000256" key="1">
    <source>
        <dbReference type="ARBA" id="ARBA00004418"/>
    </source>
</evidence>
<organism evidence="6 7">
    <name type="scientific">Ancrocorticia populi</name>
    <dbReference type="NCBI Taxonomy" id="2175228"/>
    <lineage>
        <taxon>Bacteria</taxon>
        <taxon>Bacillati</taxon>
        <taxon>Actinomycetota</taxon>
        <taxon>Actinomycetes</taxon>
        <taxon>Actinomycetales</taxon>
        <taxon>Actinomycetaceae</taxon>
        <taxon>Ancrocorticia</taxon>
    </lineage>
</organism>
<accession>A0A2V1KDW5</accession>
<evidence type="ECO:0000256" key="4">
    <source>
        <dbReference type="SAM" id="SignalP"/>
    </source>
</evidence>
<dbReference type="AlphaFoldDB" id="A0A2V1KDW5"/>
<evidence type="ECO:0000259" key="5">
    <source>
        <dbReference type="Pfam" id="PF09084"/>
    </source>
</evidence>
<comment type="subcellular location">
    <subcellularLocation>
        <location evidence="1">Periplasm</location>
    </subcellularLocation>
</comment>
<evidence type="ECO:0000256" key="3">
    <source>
        <dbReference type="ARBA" id="ARBA00022729"/>
    </source>
</evidence>
<dbReference type="Proteomes" id="UP000245283">
    <property type="component" value="Unassembled WGS sequence"/>
</dbReference>
<gene>
    <name evidence="6" type="ORF">DD236_01705</name>
</gene>
<dbReference type="OrthoDB" id="7808807at2"/>
<protein>
    <submittedName>
        <fullName evidence="6">Nitrate ABC transporter substrate-binding protein</fullName>
    </submittedName>
</protein>
<evidence type="ECO:0000313" key="6">
    <source>
        <dbReference type="EMBL" id="PWF27144.1"/>
    </source>
</evidence>
<keyword evidence="3 4" id="KW-0732">Signal</keyword>
<dbReference type="PANTHER" id="PTHR30024:SF47">
    <property type="entry name" value="TAURINE-BINDING PERIPLASMIC PROTEIN"/>
    <property type="match status" value="1"/>
</dbReference>
<dbReference type="PROSITE" id="PS51257">
    <property type="entry name" value="PROKAR_LIPOPROTEIN"/>
    <property type="match status" value="1"/>
</dbReference>
<evidence type="ECO:0000256" key="2">
    <source>
        <dbReference type="ARBA" id="ARBA00010742"/>
    </source>
</evidence>
<feature type="chain" id="PRO_5039632098" evidence="4">
    <location>
        <begin position="20"/>
        <end position="323"/>
    </location>
</feature>
<dbReference type="Pfam" id="PF09084">
    <property type="entry name" value="NMT1"/>
    <property type="match status" value="1"/>
</dbReference>
<dbReference type="PANTHER" id="PTHR30024">
    <property type="entry name" value="ALIPHATIC SULFONATES-BINDING PROTEIN-RELATED"/>
    <property type="match status" value="1"/>
</dbReference>
<name>A0A2V1KDW5_9ACTO</name>